<gene>
    <name evidence="3" type="ORF">BDV98DRAFT_561161</name>
</gene>
<sequence>MSQKKLHPPIVDDNVLCRFVDDEPSKGYRTQQSGVNCFRFPIEEWSLWTYPQYYADTTSRELPGANLENIYASTIDWLQPCRGATCTQWGPNSKLGSFAFEFSGTGAKIYSNSAPFTALNTLQNYTVSVDGGSAQDMSTNDYLIFSVQDLSDENHTIEINDVGLGFTVDYAVVTPGAKYHRSDQQVFVDYTDDAVTFHGDWEDIPGGRSSSSVGSFVSLTFKGRVAFVLGMIENLVTGDFDLGFSLDGSAPIERTFSPNVSTDDAPAQLFAAAYRNGGVHNITATTLRLSGAQRFMFSGFSYTPDYLSVDEMPDLASPESTNPDTPNDSEPGGSSSNGAVIGGAVGGAVGGLLLIAALVFFFLRRRKRRQGELVATNESQEMPTPFQKDYVELSPISPVRRVPSTAYSGGGNLHPLSTAPAASILSSDYPNTPSTTGPSHAAFSEATYGSSAAGAGTTANGADGPRIDHIINLINTHYETLNQPPAYTAEQPGGSTRSGHT</sequence>
<feature type="region of interest" description="Disordered" evidence="1">
    <location>
        <begin position="311"/>
        <end position="338"/>
    </location>
</feature>
<keyword evidence="2" id="KW-0472">Membrane</keyword>
<feature type="region of interest" description="Disordered" evidence="1">
    <location>
        <begin position="482"/>
        <end position="501"/>
    </location>
</feature>
<evidence type="ECO:0000256" key="2">
    <source>
        <dbReference type="SAM" id="Phobius"/>
    </source>
</evidence>
<dbReference type="EMBL" id="ML178817">
    <property type="protein sequence ID" value="TFL04908.1"/>
    <property type="molecule type" value="Genomic_DNA"/>
</dbReference>
<dbReference type="Proteomes" id="UP000305067">
    <property type="component" value="Unassembled WGS sequence"/>
</dbReference>
<reference evidence="3 4" key="1">
    <citation type="journal article" date="2019" name="Nat. Ecol. Evol.">
        <title>Megaphylogeny resolves global patterns of mushroom evolution.</title>
        <authorList>
            <person name="Varga T."/>
            <person name="Krizsan K."/>
            <person name="Foldi C."/>
            <person name="Dima B."/>
            <person name="Sanchez-Garcia M."/>
            <person name="Sanchez-Ramirez S."/>
            <person name="Szollosi G.J."/>
            <person name="Szarkandi J.G."/>
            <person name="Papp V."/>
            <person name="Albert L."/>
            <person name="Andreopoulos W."/>
            <person name="Angelini C."/>
            <person name="Antonin V."/>
            <person name="Barry K.W."/>
            <person name="Bougher N.L."/>
            <person name="Buchanan P."/>
            <person name="Buyck B."/>
            <person name="Bense V."/>
            <person name="Catcheside P."/>
            <person name="Chovatia M."/>
            <person name="Cooper J."/>
            <person name="Damon W."/>
            <person name="Desjardin D."/>
            <person name="Finy P."/>
            <person name="Geml J."/>
            <person name="Haridas S."/>
            <person name="Hughes K."/>
            <person name="Justo A."/>
            <person name="Karasinski D."/>
            <person name="Kautmanova I."/>
            <person name="Kiss B."/>
            <person name="Kocsube S."/>
            <person name="Kotiranta H."/>
            <person name="LaButti K.M."/>
            <person name="Lechner B.E."/>
            <person name="Liimatainen K."/>
            <person name="Lipzen A."/>
            <person name="Lukacs Z."/>
            <person name="Mihaltcheva S."/>
            <person name="Morgado L.N."/>
            <person name="Niskanen T."/>
            <person name="Noordeloos M.E."/>
            <person name="Ohm R.A."/>
            <person name="Ortiz-Santana B."/>
            <person name="Ovrebo C."/>
            <person name="Racz N."/>
            <person name="Riley R."/>
            <person name="Savchenko A."/>
            <person name="Shiryaev A."/>
            <person name="Soop K."/>
            <person name="Spirin V."/>
            <person name="Szebenyi C."/>
            <person name="Tomsovsky M."/>
            <person name="Tulloss R.E."/>
            <person name="Uehling J."/>
            <person name="Grigoriev I.V."/>
            <person name="Vagvolgyi C."/>
            <person name="Papp T."/>
            <person name="Martin F.M."/>
            <person name="Miettinen O."/>
            <person name="Hibbett D.S."/>
            <person name="Nagy L.G."/>
        </authorList>
    </citation>
    <scope>NUCLEOTIDE SEQUENCE [LARGE SCALE GENOMIC DNA]</scope>
    <source>
        <strain evidence="3 4">CBS 309.79</strain>
    </source>
</reference>
<protein>
    <recommendedName>
        <fullName evidence="5">Peptidase A1 domain-containing protein</fullName>
    </recommendedName>
</protein>
<evidence type="ECO:0000313" key="4">
    <source>
        <dbReference type="Proteomes" id="UP000305067"/>
    </source>
</evidence>
<dbReference type="Gene3D" id="2.60.120.260">
    <property type="entry name" value="Galactose-binding domain-like"/>
    <property type="match status" value="1"/>
</dbReference>
<dbReference type="STRING" id="1884261.A0A5C3QU36"/>
<evidence type="ECO:0000313" key="3">
    <source>
        <dbReference type="EMBL" id="TFL04908.1"/>
    </source>
</evidence>
<feature type="transmembrane region" description="Helical" evidence="2">
    <location>
        <begin position="339"/>
        <end position="363"/>
    </location>
</feature>
<proteinExistence type="predicted"/>
<evidence type="ECO:0000256" key="1">
    <source>
        <dbReference type="SAM" id="MobiDB-lite"/>
    </source>
</evidence>
<accession>A0A5C3QU36</accession>
<evidence type="ECO:0008006" key="5">
    <source>
        <dbReference type="Google" id="ProtNLM"/>
    </source>
</evidence>
<keyword evidence="4" id="KW-1185">Reference proteome</keyword>
<dbReference type="AlphaFoldDB" id="A0A5C3QU36"/>
<organism evidence="3 4">
    <name type="scientific">Pterulicium gracile</name>
    <dbReference type="NCBI Taxonomy" id="1884261"/>
    <lineage>
        <taxon>Eukaryota</taxon>
        <taxon>Fungi</taxon>
        <taxon>Dikarya</taxon>
        <taxon>Basidiomycota</taxon>
        <taxon>Agaricomycotina</taxon>
        <taxon>Agaricomycetes</taxon>
        <taxon>Agaricomycetidae</taxon>
        <taxon>Agaricales</taxon>
        <taxon>Pleurotineae</taxon>
        <taxon>Pterulaceae</taxon>
        <taxon>Pterulicium</taxon>
    </lineage>
</organism>
<keyword evidence="2" id="KW-1133">Transmembrane helix</keyword>
<feature type="compositionally biased region" description="Polar residues" evidence="1">
    <location>
        <begin position="318"/>
        <end position="337"/>
    </location>
</feature>
<name>A0A5C3QU36_9AGAR</name>
<keyword evidence="2" id="KW-0812">Transmembrane</keyword>
<dbReference type="OrthoDB" id="2756615at2759"/>